<evidence type="ECO:0000256" key="5">
    <source>
        <dbReference type="ARBA" id="ARBA00022490"/>
    </source>
</evidence>
<organism evidence="17 18">
    <name type="scientific">Schizopora paradoxa</name>
    <dbReference type="NCBI Taxonomy" id="27342"/>
    <lineage>
        <taxon>Eukaryota</taxon>
        <taxon>Fungi</taxon>
        <taxon>Dikarya</taxon>
        <taxon>Basidiomycota</taxon>
        <taxon>Agaricomycotina</taxon>
        <taxon>Agaricomycetes</taxon>
        <taxon>Hymenochaetales</taxon>
        <taxon>Schizoporaceae</taxon>
        <taxon>Schizopora</taxon>
    </lineage>
</organism>
<dbReference type="FunFam" id="3.30.70.330:FF:000648">
    <property type="entry name" value="Polyadenylate-binding protein"/>
    <property type="match status" value="1"/>
</dbReference>
<dbReference type="InterPro" id="IPR045305">
    <property type="entry name" value="RRM2_I_PABPs"/>
</dbReference>
<feature type="domain" description="RRM" evidence="15">
    <location>
        <begin position="54"/>
        <end position="132"/>
    </location>
</feature>
<sequence length="710" mass="75984">MATAVSVPPQVQEPVQLTSPEVPQQQVVQPHAPSPAPAPAYAGAPSSGASAPSASLYVGELDLSVTEAQLFEIFNMIGPVASIRVCRDAVTRRSLGYAYVNYLNASDGERALEQLNYSLIKNRACRIMWSQRDPALRKTGQGNIFIKNLDDTIDHKALHDTFAAFGNVLSCKVATDEAGRSRGFGFVHYETAEAAETAIKAVNGMLLNDKKVYVGHYQSKRERQAQMDEAKAQFTNLYVKNVDAEVTEDEFMEMFSKYGTVTSAVIQRDEEGKSKGFGFVNFEDHEAAQAAVEGLQDTEIKGKKIFVTRAQKKAEREEELRKSYEQAKMEKLSKYQGVNLYIKNLDDELEDEKLKAEFEPFGTVTSFKIMRDEKGASKGFGFICFSSPDEATKAVAEMNNKMVGSKPLYVSLAQRKEVRRQQLESQIAQRNQIRMQQAAAAGIPGGFMNGPMYYPPGPGGFPPQSRGMMGGYGGPQPGMMPRARYNPNGQQVGGMPLPAPYGAPPQNYGGMPPSNYRPRQPNGPPRGPAGPGGSPPGAGAQPLRGPAGPGPVPAGPNGAPANRPAGPPGPIPAGPGGLPANRAPPAGAPAAGRPPQAARLPPQQQRGPAPPASAPSGAPSAPTGDAPPPLTAAALSAMEPMLQKQALGESLYPQISNTEPELAGKITGMLLEMDNLEILNLLQDEDSLNLKVQEAVRVLEEYKRKDELGA</sequence>
<dbReference type="GO" id="GO:0006417">
    <property type="term" value="P:regulation of translation"/>
    <property type="evidence" value="ECO:0007669"/>
    <property type="project" value="UniProtKB-KW"/>
</dbReference>
<dbReference type="SUPFAM" id="SSF63570">
    <property type="entry name" value="PABC (PABP) domain"/>
    <property type="match status" value="1"/>
</dbReference>
<feature type="compositionally biased region" description="Low complexity" evidence="14">
    <location>
        <begin position="614"/>
        <end position="624"/>
    </location>
</feature>
<evidence type="ECO:0000256" key="11">
    <source>
        <dbReference type="ARBA" id="ARBA00023242"/>
    </source>
</evidence>
<gene>
    <name evidence="17" type="ORF">SCHPADRAFT_850707</name>
</gene>
<keyword evidence="9" id="KW-0810">Translation regulation</keyword>
<reference evidence="17 18" key="1">
    <citation type="submission" date="2015-04" db="EMBL/GenBank/DDBJ databases">
        <title>Complete genome sequence of Schizopora paradoxa KUC8140, a cosmopolitan wood degrader in East Asia.</title>
        <authorList>
            <consortium name="DOE Joint Genome Institute"/>
            <person name="Min B."/>
            <person name="Park H."/>
            <person name="Jang Y."/>
            <person name="Kim J.-J."/>
            <person name="Kim K.H."/>
            <person name="Pangilinan J."/>
            <person name="Lipzen A."/>
            <person name="Riley R."/>
            <person name="Grigoriev I.V."/>
            <person name="Spatafora J.W."/>
            <person name="Choi I.-G."/>
        </authorList>
    </citation>
    <scope>NUCLEOTIDE SEQUENCE [LARGE SCALE GENOMIC DNA]</scope>
    <source>
        <strain evidence="17 18">KUC8140</strain>
    </source>
</reference>
<protein>
    <recommendedName>
        <fullName evidence="13">Polyadenylate-binding protein</fullName>
        <shortName evidence="13">PABP</shortName>
    </recommendedName>
</protein>
<dbReference type="EMBL" id="KQ085940">
    <property type="protein sequence ID" value="KLO14704.1"/>
    <property type="molecule type" value="Genomic_DNA"/>
</dbReference>
<dbReference type="Gene3D" id="3.30.70.330">
    <property type="match status" value="4"/>
</dbReference>
<dbReference type="GO" id="GO:0051028">
    <property type="term" value="P:mRNA transport"/>
    <property type="evidence" value="ECO:0007669"/>
    <property type="project" value="UniProtKB-KW"/>
</dbReference>
<evidence type="ECO:0000259" key="15">
    <source>
        <dbReference type="PROSITE" id="PS50102"/>
    </source>
</evidence>
<dbReference type="GO" id="GO:0010494">
    <property type="term" value="C:cytoplasmic stress granule"/>
    <property type="evidence" value="ECO:0007669"/>
    <property type="project" value="UniProtKB-ARBA"/>
</dbReference>
<feature type="region of interest" description="Disordered" evidence="14">
    <location>
        <begin position="21"/>
        <end position="45"/>
    </location>
</feature>
<dbReference type="GO" id="GO:0006397">
    <property type="term" value="P:mRNA processing"/>
    <property type="evidence" value="ECO:0007669"/>
    <property type="project" value="UniProtKB-KW"/>
</dbReference>
<evidence type="ECO:0000256" key="7">
    <source>
        <dbReference type="ARBA" id="ARBA00022737"/>
    </source>
</evidence>
<feature type="compositionally biased region" description="Low complexity" evidence="14">
    <location>
        <begin position="578"/>
        <end position="607"/>
    </location>
</feature>
<feature type="domain" description="RRM" evidence="15">
    <location>
        <begin position="338"/>
        <end position="415"/>
    </location>
</feature>
<dbReference type="CDD" id="cd12380">
    <property type="entry name" value="RRM3_I_PABPs"/>
    <property type="match status" value="1"/>
</dbReference>
<comment type="subcellular location">
    <subcellularLocation>
        <location evidence="2 13">Cytoplasm</location>
    </subcellularLocation>
    <subcellularLocation>
        <location evidence="1">Nucleus</location>
    </subcellularLocation>
</comment>
<dbReference type="SUPFAM" id="SSF54928">
    <property type="entry name" value="RNA-binding domain, RBD"/>
    <property type="match status" value="2"/>
</dbReference>
<keyword evidence="8" id="KW-0509">mRNA transport</keyword>
<evidence type="ECO:0000256" key="8">
    <source>
        <dbReference type="ARBA" id="ARBA00022816"/>
    </source>
</evidence>
<dbReference type="InterPro" id="IPR000504">
    <property type="entry name" value="RRM_dom"/>
</dbReference>
<keyword evidence="5 13" id="KW-0963">Cytoplasm</keyword>
<dbReference type="FunFam" id="3.30.70.330:FF:000003">
    <property type="entry name" value="Polyadenylate-binding protein"/>
    <property type="match status" value="1"/>
</dbReference>
<evidence type="ECO:0000259" key="16">
    <source>
        <dbReference type="PROSITE" id="PS51309"/>
    </source>
</evidence>
<dbReference type="FunFam" id="3.30.70.330:FF:000441">
    <property type="entry name" value="Polyadenylate-binding protein"/>
    <property type="match status" value="1"/>
</dbReference>
<dbReference type="NCBIfam" id="TIGR01628">
    <property type="entry name" value="PABP-1234"/>
    <property type="match status" value="1"/>
</dbReference>
<dbReference type="InterPro" id="IPR034364">
    <property type="entry name" value="PABP_RRM1"/>
</dbReference>
<keyword evidence="11" id="KW-0539">Nucleus</keyword>
<evidence type="ECO:0000256" key="10">
    <source>
        <dbReference type="ARBA" id="ARBA00022884"/>
    </source>
</evidence>
<dbReference type="FunFam" id="3.30.70.330:FF:000520">
    <property type="entry name" value="Polyadenylate-binding protein"/>
    <property type="match status" value="1"/>
</dbReference>
<dbReference type="SMART" id="SM00517">
    <property type="entry name" value="PolyA"/>
    <property type="match status" value="1"/>
</dbReference>
<dbReference type="Gene3D" id="1.10.1900.10">
    <property type="entry name" value="c-terminal domain of poly(a) binding protein"/>
    <property type="match status" value="1"/>
</dbReference>
<dbReference type="InterPro" id="IPR012677">
    <property type="entry name" value="Nucleotide-bd_a/b_plait_sf"/>
</dbReference>
<dbReference type="Pfam" id="PF00658">
    <property type="entry name" value="MLLE"/>
    <property type="match status" value="1"/>
</dbReference>
<feature type="compositionally biased region" description="Low complexity" evidence="14">
    <location>
        <begin position="555"/>
        <end position="564"/>
    </location>
</feature>
<evidence type="ECO:0000256" key="4">
    <source>
        <dbReference type="ARBA" id="ARBA00022448"/>
    </source>
</evidence>
<keyword evidence="4" id="KW-0813">Transport</keyword>
<comment type="similarity">
    <text evidence="3 13">Belongs to the polyadenylate-binding protein type-1 family.</text>
</comment>
<dbReference type="Proteomes" id="UP000053477">
    <property type="component" value="Unassembled WGS sequence"/>
</dbReference>
<dbReference type="PROSITE" id="PS50102">
    <property type="entry name" value="RRM"/>
    <property type="match status" value="4"/>
</dbReference>
<evidence type="ECO:0000256" key="12">
    <source>
        <dbReference type="PROSITE-ProRule" id="PRU00176"/>
    </source>
</evidence>
<feature type="compositionally biased region" description="Low complexity" evidence="14">
    <location>
        <begin position="537"/>
        <end position="546"/>
    </location>
</feature>
<evidence type="ECO:0000256" key="9">
    <source>
        <dbReference type="ARBA" id="ARBA00022845"/>
    </source>
</evidence>
<feature type="domain" description="RRM" evidence="15">
    <location>
        <begin position="235"/>
        <end position="312"/>
    </location>
</feature>
<dbReference type="InterPro" id="IPR002004">
    <property type="entry name" value="PABP_HYD_C"/>
</dbReference>
<evidence type="ECO:0000256" key="2">
    <source>
        <dbReference type="ARBA" id="ARBA00004496"/>
    </source>
</evidence>
<dbReference type="STRING" id="27342.A0A0H2RS62"/>
<dbReference type="SMART" id="SM00361">
    <property type="entry name" value="RRM_1"/>
    <property type="match status" value="3"/>
</dbReference>
<dbReference type="PROSITE" id="PS51309">
    <property type="entry name" value="PABC"/>
    <property type="match status" value="1"/>
</dbReference>
<dbReference type="AlphaFoldDB" id="A0A0H2RS62"/>
<name>A0A0H2RS62_9AGAM</name>
<keyword evidence="18" id="KW-1185">Reference proteome</keyword>
<evidence type="ECO:0000256" key="1">
    <source>
        <dbReference type="ARBA" id="ARBA00004123"/>
    </source>
</evidence>
<dbReference type="SMART" id="SM00360">
    <property type="entry name" value="RRM"/>
    <property type="match status" value="4"/>
</dbReference>
<proteinExistence type="inferred from homology"/>
<dbReference type="CDD" id="cd12378">
    <property type="entry name" value="RRM1_I_PABPs"/>
    <property type="match status" value="1"/>
</dbReference>
<evidence type="ECO:0000313" key="17">
    <source>
        <dbReference type="EMBL" id="KLO14704.1"/>
    </source>
</evidence>
<dbReference type="FunCoup" id="A0A0H2RS62">
    <property type="interactions" value="398"/>
</dbReference>
<evidence type="ECO:0000256" key="3">
    <source>
        <dbReference type="ARBA" id="ARBA00008557"/>
    </source>
</evidence>
<dbReference type="InterPro" id="IPR006515">
    <property type="entry name" value="PABP_1234"/>
</dbReference>
<dbReference type="Pfam" id="PF00076">
    <property type="entry name" value="RRM_1"/>
    <property type="match status" value="4"/>
</dbReference>
<keyword evidence="7" id="KW-0677">Repeat</keyword>
<dbReference type="InterPro" id="IPR003954">
    <property type="entry name" value="RRM_euk-type"/>
</dbReference>
<dbReference type="InParanoid" id="A0A0H2RS62"/>
<evidence type="ECO:0000256" key="6">
    <source>
        <dbReference type="ARBA" id="ARBA00022664"/>
    </source>
</evidence>
<keyword evidence="6" id="KW-0507">mRNA processing</keyword>
<dbReference type="CDD" id="cd12381">
    <property type="entry name" value="RRM4_I_PABPs"/>
    <property type="match status" value="1"/>
</dbReference>
<feature type="domain" description="PABC" evidence="16">
    <location>
        <begin position="627"/>
        <end position="704"/>
    </location>
</feature>
<dbReference type="GO" id="GO:0003723">
    <property type="term" value="F:RNA binding"/>
    <property type="evidence" value="ECO:0007669"/>
    <property type="project" value="UniProtKB-UniRule"/>
</dbReference>
<dbReference type="CDD" id="cd12379">
    <property type="entry name" value="RRM2_I_PABPs"/>
    <property type="match status" value="1"/>
</dbReference>
<evidence type="ECO:0000313" key="18">
    <source>
        <dbReference type="Proteomes" id="UP000053477"/>
    </source>
</evidence>
<comment type="function">
    <text evidence="13">Binds the poly(A) tail of mRNA.</text>
</comment>
<feature type="compositionally biased region" description="Low complexity" evidence="14">
    <location>
        <begin position="21"/>
        <end position="30"/>
    </location>
</feature>
<dbReference type="PANTHER" id="PTHR24012">
    <property type="entry name" value="RNA BINDING PROTEIN"/>
    <property type="match status" value="1"/>
</dbReference>
<evidence type="ECO:0000256" key="13">
    <source>
        <dbReference type="RuleBase" id="RU362004"/>
    </source>
</evidence>
<dbReference type="OrthoDB" id="19742at2759"/>
<feature type="domain" description="RRM" evidence="15">
    <location>
        <begin position="142"/>
        <end position="219"/>
    </location>
</feature>
<keyword evidence="10 12" id="KW-0694">RNA-binding</keyword>
<dbReference type="GO" id="GO:0005634">
    <property type="term" value="C:nucleus"/>
    <property type="evidence" value="ECO:0007669"/>
    <property type="project" value="UniProtKB-SubCell"/>
</dbReference>
<feature type="region of interest" description="Disordered" evidence="14">
    <location>
        <begin position="476"/>
        <end position="637"/>
    </location>
</feature>
<dbReference type="InterPro" id="IPR036053">
    <property type="entry name" value="PABP-dom"/>
</dbReference>
<evidence type="ECO:0000256" key="14">
    <source>
        <dbReference type="SAM" id="MobiDB-lite"/>
    </source>
</evidence>
<dbReference type="InterPro" id="IPR035979">
    <property type="entry name" value="RBD_domain_sf"/>
</dbReference>
<accession>A0A0H2RS62</accession>